<dbReference type="Proteomes" id="UP000282002">
    <property type="component" value="Chromosome"/>
</dbReference>
<gene>
    <name evidence="1" type="ORF">EI545_17705</name>
</gene>
<name>A0A3S8UA48_9RHOB</name>
<dbReference type="Gene3D" id="3.40.50.2000">
    <property type="entry name" value="Glycogen Phosphorylase B"/>
    <property type="match status" value="1"/>
</dbReference>
<evidence type="ECO:0000313" key="1">
    <source>
        <dbReference type="EMBL" id="AZL60497.1"/>
    </source>
</evidence>
<accession>A0A3S8UA48</accession>
<proteinExistence type="predicted"/>
<dbReference type="AlphaFoldDB" id="A0A3S8UA48"/>
<dbReference type="RefSeq" id="WP_125326689.1">
    <property type="nucleotide sequence ID" value="NZ_CP034328.1"/>
</dbReference>
<dbReference type="SUPFAM" id="SSF53756">
    <property type="entry name" value="UDP-Glycosyltransferase/glycogen phosphorylase"/>
    <property type="match status" value="1"/>
</dbReference>
<reference evidence="1 2" key="1">
    <citation type="submission" date="2018-12" db="EMBL/GenBank/DDBJ databases">
        <title>Complete genome sequencing of Tabrizicola sp. K13M18.</title>
        <authorList>
            <person name="Bae J.-W."/>
        </authorList>
    </citation>
    <scope>NUCLEOTIDE SEQUENCE [LARGE SCALE GENOMIC DNA]</scope>
    <source>
        <strain evidence="1 2">K13M18</strain>
    </source>
</reference>
<evidence type="ECO:0000313" key="2">
    <source>
        <dbReference type="Proteomes" id="UP000282002"/>
    </source>
</evidence>
<dbReference type="OrthoDB" id="8226882at2"/>
<sequence length="362" mass="39914">MTAASPFLCLEFSASDKTEIRHDAPSYAPWLGPGKFAYETHLTSGANWVRIGWSILRTILVRRPDLVVTSEYRRAFLVNLALLLTFSRATHVVLSMNLSSKPITARNRLGQGVIDRIFQRSDAILVHSLREAESFAQLHGLPANRFAFSHWGYDLPAESTRFEAEPKPYFCMIGRNNRDFETFAKALRLAGARGVAILPGYMPLAPEVEQSMQVLRDLPMADCVNCIRNAAANVTLLRDDSRGAGHITVVTAMHLGVPQIYSETVVLREYFCAPGFGQAVPVGDANQVATAMQAVLAAAKAPEAADLIAARKAFAQRWLSNECSARRIAHVILAALEGRKLDLVDPDWQGWLDSQQSAPRTL</sequence>
<dbReference type="KEGG" id="taw:EI545_17705"/>
<protein>
    <submittedName>
        <fullName evidence="1">Glycosyltransferase family 1 protein</fullName>
    </submittedName>
</protein>
<dbReference type="GO" id="GO:0016740">
    <property type="term" value="F:transferase activity"/>
    <property type="evidence" value="ECO:0007669"/>
    <property type="project" value="UniProtKB-KW"/>
</dbReference>
<keyword evidence="2" id="KW-1185">Reference proteome</keyword>
<dbReference type="EMBL" id="CP034328">
    <property type="protein sequence ID" value="AZL60497.1"/>
    <property type="molecule type" value="Genomic_DNA"/>
</dbReference>
<organism evidence="1 2">
    <name type="scientific">Tabrizicola piscis</name>
    <dbReference type="NCBI Taxonomy" id="2494374"/>
    <lineage>
        <taxon>Bacteria</taxon>
        <taxon>Pseudomonadati</taxon>
        <taxon>Pseudomonadota</taxon>
        <taxon>Alphaproteobacteria</taxon>
        <taxon>Rhodobacterales</taxon>
        <taxon>Paracoccaceae</taxon>
        <taxon>Tabrizicola</taxon>
    </lineage>
</organism>
<keyword evidence="1" id="KW-0808">Transferase</keyword>